<keyword evidence="5 12" id="KW-0138">CF(0)</keyword>
<dbReference type="Pfam" id="PF00895">
    <property type="entry name" value="ATP-synt_8"/>
    <property type="match status" value="1"/>
</dbReference>
<geneLocation type="mitochondrion" evidence="14"/>
<evidence type="ECO:0000256" key="3">
    <source>
        <dbReference type="ARBA" id="ARBA00011291"/>
    </source>
</evidence>
<sequence length="51" mass="6509">MPQMMPLNWLFLFNIFVLTFILFNILNYFIFFHPIKTLYFKKKSILFNWKW</sequence>
<keyword evidence="4 12" id="KW-0813">Transport</keyword>
<reference evidence="14" key="1">
    <citation type="submission" date="2011-06" db="EMBL/GenBank/DDBJ databases">
        <authorList>
            <person name="Haran J.M."/>
            <person name="Timmermans M.J.T.N."/>
            <person name="Vogler A.P."/>
        </authorList>
    </citation>
    <scope>NUCLEOTIDE SEQUENCE</scope>
</reference>
<name>J9PJ27_9CUCU</name>
<accession>J9PJ27</accession>
<evidence type="ECO:0000256" key="1">
    <source>
        <dbReference type="ARBA" id="ARBA00004304"/>
    </source>
</evidence>
<keyword evidence="10 12" id="KW-0496">Mitochondrion</keyword>
<dbReference type="EMBL" id="JN163967">
    <property type="protein sequence ID" value="AEP27703.1"/>
    <property type="molecule type" value="Genomic_DNA"/>
</dbReference>
<evidence type="ECO:0000313" key="14">
    <source>
        <dbReference type="EMBL" id="AEP27703.1"/>
    </source>
</evidence>
<gene>
    <name evidence="14" type="primary">ATP8</name>
</gene>
<evidence type="ECO:0000256" key="11">
    <source>
        <dbReference type="ARBA" id="ARBA00023136"/>
    </source>
</evidence>
<protein>
    <recommendedName>
        <fullName evidence="12">ATP synthase complex subunit 8</fullName>
    </recommendedName>
</protein>
<evidence type="ECO:0000256" key="2">
    <source>
        <dbReference type="ARBA" id="ARBA00008892"/>
    </source>
</evidence>
<dbReference type="GO" id="GO:0015078">
    <property type="term" value="F:proton transmembrane transporter activity"/>
    <property type="evidence" value="ECO:0007669"/>
    <property type="project" value="InterPro"/>
</dbReference>
<feature type="transmembrane region" description="Helical" evidence="13">
    <location>
        <begin position="12"/>
        <end position="32"/>
    </location>
</feature>
<dbReference type="GO" id="GO:0045259">
    <property type="term" value="C:proton-transporting ATP synthase complex"/>
    <property type="evidence" value="ECO:0007669"/>
    <property type="project" value="UniProtKB-KW"/>
</dbReference>
<evidence type="ECO:0000256" key="6">
    <source>
        <dbReference type="ARBA" id="ARBA00022692"/>
    </source>
</evidence>
<evidence type="ECO:0000256" key="4">
    <source>
        <dbReference type="ARBA" id="ARBA00022448"/>
    </source>
</evidence>
<keyword evidence="9 12" id="KW-0406">Ion transport</keyword>
<dbReference type="InterPro" id="IPR001421">
    <property type="entry name" value="ATP8_metazoa"/>
</dbReference>
<evidence type="ECO:0000256" key="13">
    <source>
        <dbReference type="SAM" id="Phobius"/>
    </source>
</evidence>
<reference evidence="14" key="2">
    <citation type="journal article" date="2013" name="Mol. Phylogenet. Evol.">
        <title>Mitogenome sequences stabilize the phylogenetics of weevils (Curculionoidea) and establish the monophyly of larval ectophagy.</title>
        <authorList>
            <person name="Haran J."/>
            <person name="Timmermans M.J."/>
            <person name="Vogler A.P."/>
        </authorList>
    </citation>
    <scope>NUCLEOTIDE SEQUENCE</scope>
</reference>
<keyword evidence="11 13" id="KW-0472">Membrane</keyword>
<comment type="similarity">
    <text evidence="2 12">Belongs to the ATPase protein 8 family.</text>
</comment>
<dbReference type="GO" id="GO:0015986">
    <property type="term" value="P:proton motive force-driven ATP synthesis"/>
    <property type="evidence" value="ECO:0007669"/>
    <property type="project" value="InterPro"/>
</dbReference>
<evidence type="ECO:0000256" key="5">
    <source>
        <dbReference type="ARBA" id="ARBA00022547"/>
    </source>
</evidence>
<evidence type="ECO:0000256" key="12">
    <source>
        <dbReference type="RuleBase" id="RU003661"/>
    </source>
</evidence>
<keyword evidence="7 12" id="KW-0375">Hydrogen ion transport</keyword>
<proteinExistence type="inferred from homology"/>
<comment type="subunit">
    <text evidence="3">F-type ATPases have 2 components, CF(1) - the catalytic core - and CF(0) - the membrane proton channel.</text>
</comment>
<keyword evidence="8 13" id="KW-1133">Transmembrane helix</keyword>
<keyword evidence="6 12" id="KW-0812">Transmembrane</keyword>
<evidence type="ECO:0000256" key="10">
    <source>
        <dbReference type="ARBA" id="ARBA00023128"/>
    </source>
</evidence>
<organism evidence="14">
    <name type="scientific">Rhopalapion longirostre</name>
    <dbReference type="NCBI Taxonomy" id="202169"/>
    <lineage>
        <taxon>Eukaryota</taxon>
        <taxon>Metazoa</taxon>
        <taxon>Ecdysozoa</taxon>
        <taxon>Arthropoda</taxon>
        <taxon>Hexapoda</taxon>
        <taxon>Insecta</taxon>
        <taxon>Pterygota</taxon>
        <taxon>Neoptera</taxon>
        <taxon>Endopterygota</taxon>
        <taxon>Coleoptera</taxon>
        <taxon>Polyphaga</taxon>
        <taxon>Cucujiformia</taxon>
        <taxon>Apionidae</taxon>
        <taxon>Rhopalapion</taxon>
    </lineage>
</organism>
<evidence type="ECO:0000256" key="9">
    <source>
        <dbReference type="ARBA" id="ARBA00023065"/>
    </source>
</evidence>
<comment type="subcellular location">
    <subcellularLocation>
        <location evidence="1 12">Mitochondrion membrane</location>
        <topology evidence="1 12">Single-pass membrane protein</topology>
    </subcellularLocation>
</comment>
<evidence type="ECO:0000256" key="8">
    <source>
        <dbReference type="ARBA" id="ARBA00022989"/>
    </source>
</evidence>
<evidence type="ECO:0000256" key="7">
    <source>
        <dbReference type="ARBA" id="ARBA00022781"/>
    </source>
</evidence>
<dbReference type="AlphaFoldDB" id="J9PJ27"/>
<dbReference type="GO" id="GO:0031966">
    <property type="term" value="C:mitochondrial membrane"/>
    <property type="evidence" value="ECO:0007669"/>
    <property type="project" value="UniProtKB-SubCell"/>
</dbReference>